<dbReference type="Gramene" id="Jr09_00050_p1">
    <property type="protein sequence ID" value="cds.Jr09_00050_p1"/>
    <property type="gene ID" value="Jr09_00050"/>
</dbReference>
<dbReference type="Pfam" id="PF00565">
    <property type="entry name" value="SNase"/>
    <property type="match status" value="1"/>
</dbReference>
<reference evidence="2" key="2">
    <citation type="submission" date="2020-03" db="EMBL/GenBank/DDBJ databases">
        <title>Walnut 2.0.</title>
        <authorList>
            <person name="Marrano A."/>
            <person name="Britton M."/>
            <person name="Zimin A.V."/>
            <person name="Zaini P.A."/>
            <person name="Workman R."/>
            <person name="Puiu D."/>
            <person name="Bianco L."/>
            <person name="Allen B.J."/>
            <person name="Troggio M."/>
            <person name="Leslie C.A."/>
            <person name="Timp W."/>
            <person name="Dendekar A."/>
            <person name="Salzberg S.L."/>
            <person name="Neale D.B."/>
        </authorList>
    </citation>
    <scope>NUCLEOTIDE SEQUENCE</scope>
    <source>
        <tissue evidence="2">Leaves</tissue>
    </source>
</reference>
<dbReference type="InterPro" id="IPR035437">
    <property type="entry name" value="SNase_OB-fold_sf"/>
</dbReference>
<evidence type="ECO:0000259" key="1">
    <source>
        <dbReference type="Pfam" id="PF00565"/>
    </source>
</evidence>
<organism evidence="2 3">
    <name type="scientific">Juglans regia</name>
    <name type="common">English walnut</name>
    <dbReference type="NCBI Taxonomy" id="51240"/>
    <lineage>
        <taxon>Eukaryota</taxon>
        <taxon>Viridiplantae</taxon>
        <taxon>Streptophyta</taxon>
        <taxon>Embryophyta</taxon>
        <taxon>Tracheophyta</taxon>
        <taxon>Spermatophyta</taxon>
        <taxon>Magnoliopsida</taxon>
        <taxon>eudicotyledons</taxon>
        <taxon>Gunneridae</taxon>
        <taxon>Pentapetalae</taxon>
        <taxon>rosids</taxon>
        <taxon>fabids</taxon>
        <taxon>Fagales</taxon>
        <taxon>Juglandaceae</taxon>
        <taxon>Juglans</taxon>
    </lineage>
</organism>
<dbReference type="PANTHER" id="PTHR12302:SF2">
    <property type="entry name" value="STAPHYLOCOCCAL NUCLEASE DOMAIN-CONTAINING PROTEIN 1"/>
    <property type="match status" value="1"/>
</dbReference>
<name>A0A833UUK6_JUGRE</name>
<dbReference type="AlphaFoldDB" id="A0A833UUK6"/>
<comment type="caution">
    <text evidence="2">The sequence shown here is derived from an EMBL/GenBank/DDBJ whole genome shotgun (WGS) entry which is preliminary data.</text>
</comment>
<dbReference type="PANTHER" id="PTHR12302">
    <property type="entry name" value="EBNA2 BINDING PROTEIN P100"/>
    <property type="match status" value="1"/>
</dbReference>
<gene>
    <name evidence="2" type="ORF">F2P56_019494</name>
</gene>
<dbReference type="EMBL" id="LIHL02000009">
    <property type="protein sequence ID" value="KAF5459555.1"/>
    <property type="molecule type" value="Genomic_DNA"/>
</dbReference>
<sequence length="134" mass="15250">MRVDYTVPSIGREFGSVFLGEKNVALLVVSEGWAKVREQGQQKGEASPFLQELLRLEDQAKEQGLGRWSKVNISSFAPSCFVVVYIDSMFIIYYFILVEFSLVIPKIFVIWITALLYYCPCDNSTLGLRSHLDD</sequence>
<dbReference type="Gene3D" id="2.40.50.90">
    <property type="match status" value="1"/>
</dbReference>
<protein>
    <recommendedName>
        <fullName evidence="1">TNase-like domain-containing protein</fullName>
    </recommendedName>
</protein>
<dbReference type="SUPFAM" id="SSF50199">
    <property type="entry name" value="Staphylococcal nuclease"/>
    <property type="match status" value="1"/>
</dbReference>
<accession>A0A833UUK6</accession>
<dbReference type="InterPro" id="IPR016071">
    <property type="entry name" value="Staphylococal_nuclease_OB-fold"/>
</dbReference>
<evidence type="ECO:0000313" key="3">
    <source>
        <dbReference type="Proteomes" id="UP000619265"/>
    </source>
</evidence>
<proteinExistence type="predicted"/>
<feature type="domain" description="TNase-like" evidence="1">
    <location>
        <begin position="10"/>
        <end position="70"/>
    </location>
</feature>
<reference evidence="2" key="1">
    <citation type="submission" date="2015-10" db="EMBL/GenBank/DDBJ databases">
        <authorList>
            <person name="Martinez-Garcia P.J."/>
            <person name="Crepeau M.W."/>
            <person name="Puiu D."/>
            <person name="Gonzalez-Ibeas D."/>
            <person name="Whalen J."/>
            <person name="Stevens K."/>
            <person name="Paul R."/>
            <person name="Butterfield T."/>
            <person name="Britton M."/>
            <person name="Reagan R."/>
            <person name="Chakraborty S."/>
            <person name="Walawage S.L."/>
            <person name="Vasquez-Gross H.A."/>
            <person name="Cardeno C."/>
            <person name="Famula R."/>
            <person name="Pratt K."/>
            <person name="Kuruganti S."/>
            <person name="Aradhya M.K."/>
            <person name="Leslie C.A."/>
            <person name="Dandekar A.M."/>
            <person name="Salzberg S.L."/>
            <person name="Wegrzyn J.L."/>
            <person name="Langley C.H."/>
            <person name="Neale D.B."/>
        </authorList>
    </citation>
    <scope>NUCLEOTIDE SEQUENCE</scope>
    <source>
        <tissue evidence="2">Leaves</tissue>
    </source>
</reference>
<dbReference type="Proteomes" id="UP000619265">
    <property type="component" value="Unassembled WGS sequence"/>
</dbReference>
<evidence type="ECO:0000313" key="2">
    <source>
        <dbReference type="EMBL" id="KAF5459555.1"/>
    </source>
</evidence>